<reference evidence="3" key="1">
    <citation type="journal article" date="2009" name="Appl. Environ. Microbiol.">
        <title>Complete genome sequence of the chemolithoautotrophic marine magnetotactic coccus strain MC-1.</title>
        <authorList>
            <person name="Schubbe S."/>
            <person name="Williams T.J."/>
            <person name="Xie G."/>
            <person name="Kiss H.E."/>
            <person name="Brettin T.S."/>
            <person name="Martinez D."/>
            <person name="Ross C.A."/>
            <person name="Schuler D."/>
            <person name="Cox B.L."/>
            <person name="Nealson K.H."/>
            <person name="Bazylinski D.A."/>
        </authorList>
    </citation>
    <scope>NUCLEOTIDE SEQUENCE [LARGE SCALE GENOMIC DNA]</scope>
    <source>
        <strain evidence="3">ATCC BAA-1437 / JCM 17883 / MC-1</strain>
    </source>
</reference>
<keyword evidence="3" id="KW-1185">Reference proteome</keyword>
<dbReference type="PROSITE" id="PS51832">
    <property type="entry name" value="HD_GYP"/>
    <property type="match status" value="1"/>
</dbReference>
<dbReference type="HOGENOM" id="CLU_000445_92_1_5"/>
<sequence>MSDPHTPHRTYQSISGDVEKQLLDQLAELSEGSRLTPISEQSEEAWCNETVQAFELMAATEREMALLLADVQAGEPVSTEPLDLSIAKLNVSLATDPEALLSLSLLRTFDGEGFDHTINVSVYMMALGRGLELPDQQVILLGKGGLLHDVGKVRLPQSLINKTTPLDLNDLRFIKDHVRLTLDSLSRMEALPPEIMRLVAEHHERLDGSGYPSGLKGDQISPYGRIAAICDCFDAMTSKRSYRRAKTGKQVLRELVQEGRERGTLDVKMVELFIRVVGIYPVGSLVRLADGHLGVVMRNNPRDLLHPTIKLVAKGENNLIMTPQRLDLARHRDDEKLRIVGTESPAATRIDPLAFLPAAHLFVPNKTGYGLA</sequence>
<dbReference type="NCBIfam" id="TIGR00277">
    <property type="entry name" value="HDIG"/>
    <property type="match status" value="1"/>
</dbReference>
<reference evidence="2 3" key="2">
    <citation type="journal article" date="2012" name="Int. J. Syst. Evol. Microbiol.">
        <title>Magnetococcus marinus gen. nov., sp. nov., a marine, magnetotactic bacterium that represents a novel lineage (Magnetococcaceae fam. nov.; Magnetococcales ord. nov.) at the base of the Alphaproteobacteria.</title>
        <authorList>
            <person name="Bazylinski D.A."/>
            <person name="Williams T.J."/>
            <person name="Lefevre C.T."/>
            <person name="Berg R.J."/>
            <person name="Zhang C.L."/>
            <person name="Bowser S.S."/>
            <person name="Dean A.J."/>
            <person name="Beveridge T.J."/>
        </authorList>
    </citation>
    <scope>NUCLEOTIDE SEQUENCE [LARGE SCALE GENOMIC DNA]</scope>
    <source>
        <strain evidence="3">ATCC BAA-1437 / JCM 17883 / MC-1</strain>
    </source>
</reference>
<dbReference type="InterPro" id="IPR006675">
    <property type="entry name" value="HDIG_dom"/>
</dbReference>
<proteinExistence type="predicted"/>
<dbReference type="CDD" id="cd00077">
    <property type="entry name" value="HDc"/>
    <property type="match status" value="1"/>
</dbReference>
<gene>
    <name evidence="2" type="ordered locus">Mmc1_3529</name>
</gene>
<dbReference type="SMART" id="SM00471">
    <property type="entry name" value="HDc"/>
    <property type="match status" value="1"/>
</dbReference>
<name>A0LDH1_MAGMM</name>
<dbReference type="InterPro" id="IPR003607">
    <property type="entry name" value="HD/PDEase_dom"/>
</dbReference>
<dbReference type="GO" id="GO:0008081">
    <property type="term" value="F:phosphoric diester hydrolase activity"/>
    <property type="evidence" value="ECO:0007669"/>
    <property type="project" value="UniProtKB-ARBA"/>
</dbReference>
<dbReference type="STRING" id="156889.Mmc1_3529"/>
<dbReference type="AlphaFoldDB" id="A0LDH1"/>
<dbReference type="Gene3D" id="1.10.3210.10">
    <property type="entry name" value="Hypothetical protein af1432"/>
    <property type="match status" value="1"/>
</dbReference>
<keyword evidence="2" id="KW-0378">Hydrolase</keyword>
<dbReference type="OrthoDB" id="9802066at2"/>
<evidence type="ECO:0000259" key="1">
    <source>
        <dbReference type="PROSITE" id="PS51832"/>
    </source>
</evidence>
<dbReference type="PANTHER" id="PTHR43155:SF2">
    <property type="entry name" value="CYCLIC DI-GMP PHOSPHODIESTERASE PA4108"/>
    <property type="match status" value="1"/>
</dbReference>
<accession>A0LDH1</accession>
<dbReference type="PANTHER" id="PTHR43155">
    <property type="entry name" value="CYCLIC DI-GMP PHOSPHODIESTERASE PA4108-RELATED"/>
    <property type="match status" value="1"/>
</dbReference>
<protein>
    <submittedName>
        <fullName evidence="2">Metal dependent phosphohydrolase</fullName>
    </submittedName>
</protein>
<dbReference type="Pfam" id="PF13487">
    <property type="entry name" value="HD_5"/>
    <property type="match status" value="1"/>
</dbReference>
<organism evidence="2 3">
    <name type="scientific">Magnetococcus marinus (strain ATCC BAA-1437 / JCM 17883 / MC-1)</name>
    <dbReference type="NCBI Taxonomy" id="156889"/>
    <lineage>
        <taxon>Bacteria</taxon>
        <taxon>Pseudomonadati</taxon>
        <taxon>Pseudomonadota</taxon>
        <taxon>Magnetococcia</taxon>
        <taxon>Magnetococcales</taxon>
        <taxon>Magnetococcaceae</taxon>
        <taxon>Magnetococcus</taxon>
    </lineage>
</organism>
<dbReference type="eggNOG" id="COG2206">
    <property type="taxonomic scope" value="Bacteria"/>
</dbReference>
<evidence type="ECO:0000313" key="3">
    <source>
        <dbReference type="Proteomes" id="UP000002586"/>
    </source>
</evidence>
<dbReference type="InterPro" id="IPR037522">
    <property type="entry name" value="HD_GYP_dom"/>
</dbReference>
<dbReference type="Proteomes" id="UP000002586">
    <property type="component" value="Chromosome"/>
</dbReference>
<dbReference type="KEGG" id="mgm:Mmc1_3529"/>
<evidence type="ECO:0000313" key="2">
    <source>
        <dbReference type="EMBL" id="ABK46014.1"/>
    </source>
</evidence>
<feature type="domain" description="HD-GYP" evidence="1">
    <location>
        <begin position="91"/>
        <end position="289"/>
    </location>
</feature>
<dbReference type="EMBL" id="CP000471">
    <property type="protein sequence ID" value="ABK46014.1"/>
    <property type="molecule type" value="Genomic_DNA"/>
</dbReference>
<dbReference type="RefSeq" id="WP_011715070.1">
    <property type="nucleotide sequence ID" value="NC_008576.1"/>
</dbReference>
<dbReference type="SUPFAM" id="SSF109604">
    <property type="entry name" value="HD-domain/PDEase-like"/>
    <property type="match status" value="1"/>
</dbReference>